<gene>
    <name evidence="1" type="ORF">EZ216_08045</name>
</gene>
<comment type="caution">
    <text evidence="1">The sequence shown here is derived from an EMBL/GenBank/DDBJ whole genome shotgun (WGS) entry which is preliminary data.</text>
</comment>
<dbReference type="Proteomes" id="UP000297839">
    <property type="component" value="Unassembled WGS sequence"/>
</dbReference>
<dbReference type="EMBL" id="SMLK01000002">
    <property type="protein sequence ID" value="TFZ03611.1"/>
    <property type="molecule type" value="Genomic_DNA"/>
</dbReference>
<keyword evidence="2" id="KW-1185">Reference proteome</keyword>
<dbReference type="RefSeq" id="WP_135249236.1">
    <property type="nucleotide sequence ID" value="NZ_SMLK01000002.1"/>
</dbReference>
<evidence type="ECO:0000313" key="2">
    <source>
        <dbReference type="Proteomes" id="UP000297839"/>
    </source>
</evidence>
<dbReference type="InterPro" id="IPR012349">
    <property type="entry name" value="Split_barrel_FMN-bd"/>
</dbReference>
<dbReference type="Gene3D" id="2.30.110.10">
    <property type="entry name" value="Electron Transport, Fmn-binding Protein, Chain A"/>
    <property type="match status" value="1"/>
</dbReference>
<reference evidence="1 2" key="1">
    <citation type="submission" date="2019-03" db="EMBL/GenBank/DDBJ databases">
        <title>Ramlibacter sp. 18x22-1, whole genome shotgun sequence.</title>
        <authorList>
            <person name="Zhang X."/>
            <person name="Feng G."/>
            <person name="Zhu H."/>
        </authorList>
    </citation>
    <scope>NUCLEOTIDE SEQUENCE [LARGE SCALE GENOMIC DNA]</scope>
    <source>
        <strain evidence="1 2">18x22-1</strain>
    </source>
</reference>
<evidence type="ECO:0000313" key="1">
    <source>
        <dbReference type="EMBL" id="TFZ03611.1"/>
    </source>
</evidence>
<proteinExistence type="predicted"/>
<organism evidence="1 2">
    <name type="scientific">Ramlibacter humi</name>
    <dbReference type="NCBI Taxonomy" id="2530451"/>
    <lineage>
        <taxon>Bacteria</taxon>
        <taxon>Pseudomonadati</taxon>
        <taxon>Pseudomonadota</taxon>
        <taxon>Betaproteobacteria</taxon>
        <taxon>Burkholderiales</taxon>
        <taxon>Comamonadaceae</taxon>
        <taxon>Ramlibacter</taxon>
    </lineage>
</organism>
<accession>A0A4Z0BXG1</accession>
<sequence length="163" mass="17179">MAASVQLPPDLLAMMANGMSAIVGSHDASLRPSIMRAMGSDVSPDGSRVTVFLARSQSRQLLQDIASTGHLSVVFSAPVSHRTVQLKARSATQRAAAEEDRPVLARYLAAMELELEGAGYPRMLAGVMLACRLEDLVAVSFTPEQAFDQTPGPRAGSALGGSR</sequence>
<dbReference type="OrthoDB" id="334393at2"/>
<name>A0A4Z0BXG1_9BURK</name>
<evidence type="ECO:0008006" key="3">
    <source>
        <dbReference type="Google" id="ProtNLM"/>
    </source>
</evidence>
<dbReference type="AlphaFoldDB" id="A0A4Z0BXG1"/>
<protein>
    <recommendedName>
        <fullName evidence="3">Pyridoxamine 5'-phosphate oxidase putative domain-containing protein</fullName>
    </recommendedName>
</protein>